<evidence type="ECO:0000256" key="8">
    <source>
        <dbReference type="ARBA" id="ARBA00023242"/>
    </source>
</evidence>
<keyword evidence="11" id="KW-1185">Reference proteome</keyword>
<feature type="region of interest" description="Disordered" evidence="9">
    <location>
        <begin position="226"/>
        <end position="337"/>
    </location>
</feature>
<comment type="similarity">
    <text evidence="3">Belongs to the WHI5/NRM1 family.</text>
</comment>
<keyword evidence="4" id="KW-0963">Cytoplasm</keyword>
<sequence>MTATNYAPASHQQTSSHMREPHHNPATTRTVHAADSNHHHHNHHQTLSAPASQESFVSVQSTGSSIAPGLQGSDSNLSQITTYTDLTSPSSSAASKAAKDAAQSANNSQIPRDTTPENATRTPHLNGDNALASPMSIASPVATNGAKRTASGHVKNAHSLSNTPYQSMFPGRDSRRESISSSGSKAGELAATLKTRLGYAMAKVQHGWEHKTLNEVEQLAAHRARNNRNSMSHIDSRPSTSGLSNGTAGLSVYESASRGSLHVNGQPPSKRHSGTYSGYAYAPQQSAPTPHLQPAPDIRPTSSSRPQAGPQLYPTTSNGSAMSPPRTPINAAGRRPPTIRTETQTIEAERDALQALFQLGSPHTSQMPYAASSSQASPMKTDMDTPRRVTFAWSESNSSGEPPSSRSSAAQDARRGS</sequence>
<feature type="compositionally biased region" description="Polar residues" evidence="9">
    <location>
        <begin position="364"/>
        <end position="378"/>
    </location>
</feature>
<accession>A0ABR0EXQ0</accession>
<gene>
    <name evidence="10" type="ORF">PRZ48_003816</name>
</gene>
<evidence type="ECO:0000256" key="7">
    <source>
        <dbReference type="ARBA" id="ARBA00023163"/>
    </source>
</evidence>
<dbReference type="InterPro" id="IPR013734">
    <property type="entry name" value="TF_Nrm1/Whi5"/>
</dbReference>
<dbReference type="Pfam" id="PF08528">
    <property type="entry name" value="Whi5"/>
    <property type="match status" value="1"/>
</dbReference>
<name>A0ABR0EXQ0_ZASCE</name>
<proteinExistence type="inferred from homology"/>
<dbReference type="PANTHER" id="PTHR28246">
    <property type="entry name" value="G1-SPECIFIC TRANSCRIPTIONAL REPRESSOR WHI5-RELATED"/>
    <property type="match status" value="1"/>
</dbReference>
<feature type="compositionally biased region" description="Polar residues" evidence="9">
    <location>
        <begin position="72"/>
        <end position="87"/>
    </location>
</feature>
<comment type="caution">
    <text evidence="10">The sequence shown here is derived from an EMBL/GenBank/DDBJ whole genome shotgun (WGS) entry which is preliminary data.</text>
</comment>
<reference evidence="10 11" key="1">
    <citation type="journal article" date="2023" name="G3 (Bethesda)">
        <title>A chromosome-level genome assembly of Zasmidium syzygii isolated from banana leaves.</title>
        <authorList>
            <person name="van Westerhoven A.C."/>
            <person name="Mehrabi R."/>
            <person name="Talebi R."/>
            <person name="Steentjes M.B.F."/>
            <person name="Corcolon B."/>
            <person name="Chong P.A."/>
            <person name="Kema G.H.J."/>
            <person name="Seidl M.F."/>
        </authorList>
    </citation>
    <scope>NUCLEOTIDE SEQUENCE [LARGE SCALE GENOMIC DNA]</scope>
    <source>
        <strain evidence="10 11">P124</strain>
    </source>
</reference>
<comment type="subcellular location">
    <subcellularLocation>
        <location evidence="2">Cytoplasm</location>
    </subcellularLocation>
    <subcellularLocation>
        <location evidence="1">Nucleus</location>
    </subcellularLocation>
</comment>
<evidence type="ECO:0000256" key="2">
    <source>
        <dbReference type="ARBA" id="ARBA00004496"/>
    </source>
</evidence>
<dbReference type="InterPro" id="IPR039198">
    <property type="entry name" value="Srl3/Whi5"/>
</dbReference>
<feature type="compositionally biased region" description="Polar residues" evidence="9">
    <location>
        <begin position="45"/>
        <end position="65"/>
    </location>
</feature>
<organism evidence="10 11">
    <name type="scientific">Zasmidium cellare</name>
    <name type="common">Wine cellar mold</name>
    <name type="synonym">Racodium cellare</name>
    <dbReference type="NCBI Taxonomy" id="395010"/>
    <lineage>
        <taxon>Eukaryota</taxon>
        <taxon>Fungi</taxon>
        <taxon>Dikarya</taxon>
        <taxon>Ascomycota</taxon>
        <taxon>Pezizomycotina</taxon>
        <taxon>Dothideomycetes</taxon>
        <taxon>Dothideomycetidae</taxon>
        <taxon>Mycosphaerellales</taxon>
        <taxon>Mycosphaerellaceae</taxon>
        <taxon>Zasmidium</taxon>
    </lineage>
</organism>
<feature type="compositionally biased region" description="Low complexity" evidence="9">
    <location>
        <begin position="394"/>
        <end position="411"/>
    </location>
</feature>
<feature type="compositionally biased region" description="Polar residues" evidence="9">
    <location>
        <begin position="227"/>
        <end position="248"/>
    </location>
</feature>
<evidence type="ECO:0000256" key="5">
    <source>
        <dbReference type="ARBA" id="ARBA00022491"/>
    </source>
</evidence>
<feature type="region of interest" description="Disordered" evidence="9">
    <location>
        <begin position="1"/>
        <end position="185"/>
    </location>
</feature>
<feature type="region of interest" description="Disordered" evidence="9">
    <location>
        <begin position="364"/>
        <end position="383"/>
    </location>
</feature>
<evidence type="ECO:0000256" key="1">
    <source>
        <dbReference type="ARBA" id="ARBA00004123"/>
    </source>
</evidence>
<feature type="compositionally biased region" description="Polar residues" evidence="9">
    <location>
        <begin position="110"/>
        <end position="123"/>
    </location>
</feature>
<keyword evidence="5" id="KW-0678">Repressor</keyword>
<evidence type="ECO:0000256" key="6">
    <source>
        <dbReference type="ARBA" id="ARBA00023015"/>
    </source>
</evidence>
<keyword evidence="8" id="KW-0539">Nucleus</keyword>
<evidence type="ECO:0000256" key="4">
    <source>
        <dbReference type="ARBA" id="ARBA00022490"/>
    </source>
</evidence>
<keyword evidence="7" id="KW-0804">Transcription</keyword>
<evidence type="ECO:0000256" key="9">
    <source>
        <dbReference type="SAM" id="MobiDB-lite"/>
    </source>
</evidence>
<feature type="compositionally biased region" description="Low complexity" evidence="9">
    <location>
        <begin position="88"/>
        <end position="109"/>
    </location>
</feature>
<dbReference type="PANTHER" id="PTHR28246:SF1">
    <property type="entry name" value="G1-SPECIFIC TRANSCRIPTIONAL REPRESSOR WHI5-RELATED"/>
    <property type="match status" value="1"/>
</dbReference>
<dbReference type="Proteomes" id="UP001305779">
    <property type="component" value="Unassembled WGS sequence"/>
</dbReference>
<protein>
    <submittedName>
        <fullName evidence="10">Uncharacterized protein</fullName>
    </submittedName>
</protein>
<evidence type="ECO:0000256" key="3">
    <source>
        <dbReference type="ARBA" id="ARBA00006922"/>
    </source>
</evidence>
<feature type="compositionally biased region" description="Polar residues" evidence="9">
    <location>
        <begin position="1"/>
        <end position="16"/>
    </location>
</feature>
<keyword evidence="6" id="KW-0805">Transcription regulation</keyword>
<dbReference type="EMBL" id="JAXOVC010000002">
    <property type="protein sequence ID" value="KAK4505851.1"/>
    <property type="molecule type" value="Genomic_DNA"/>
</dbReference>
<feature type="region of interest" description="Disordered" evidence="9">
    <location>
        <begin position="390"/>
        <end position="417"/>
    </location>
</feature>
<evidence type="ECO:0000313" key="11">
    <source>
        <dbReference type="Proteomes" id="UP001305779"/>
    </source>
</evidence>
<evidence type="ECO:0000313" key="10">
    <source>
        <dbReference type="EMBL" id="KAK4505851.1"/>
    </source>
</evidence>